<feature type="region of interest" description="Disordered" evidence="1">
    <location>
        <begin position="1"/>
        <end position="84"/>
    </location>
</feature>
<name>A0AAD5RE91_PARTN</name>
<evidence type="ECO:0000256" key="1">
    <source>
        <dbReference type="SAM" id="MobiDB-lite"/>
    </source>
</evidence>
<reference evidence="2" key="1">
    <citation type="submission" date="2021-06" db="EMBL/GenBank/DDBJ databases">
        <title>Parelaphostrongylus tenuis whole genome reference sequence.</title>
        <authorList>
            <person name="Garwood T.J."/>
            <person name="Larsen P.A."/>
            <person name="Fountain-Jones N.M."/>
            <person name="Garbe J.R."/>
            <person name="Macchietto M.G."/>
            <person name="Kania S.A."/>
            <person name="Gerhold R.W."/>
            <person name="Richards J.E."/>
            <person name="Wolf T.M."/>
        </authorList>
    </citation>
    <scope>NUCLEOTIDE SEQUENCE</scope>
    <source>
        <strain evidence="2">MNPRO001-30</strain>
        <tissue evidence="2">Meninges</tissue>
    </source>
</reference>
<dbReference type="AlphaFoldDB" id="A0AAD5RE91"/>
<comment type="caution">
    <text evidence="2">The sequence shown here is derived from an EMBL/GenBank/DDBJ whole genome shotgun (WGS) entry which is preliminary data.</text>
</comment>
<evidence type="ECO:0000313" key="3">
    <source>
        <dbReference type="Proteomes" id="UP001196413"/>
    </source>
</evidence>
<organism evidence="2 3">
    <name type="scientific">Parelaphostrongylus tenuis</name>
    <name type="common">Meningeal worm</name>
    <dbReference type="NCBI Taxonomy" id="148309"/>
    <lineage>
        <taxon>Eukaryota</taxon>
        <taxon>Metazoa</taxon>
        <taxon>Ecdysozoa</taxon>
        <taxon>Nematoda</taxon>
        <taxon>Chromadorea</taxon>
        <taxon>Rhabditida</taxon>
        <taxon>Rhabditina</taxon>
        <taxon>Rhabditomorpha</taxon>
        <taxon>Strongyloidea</taxon>
        <taxon>Metastrongylidae</taxon>
        <taxon>Parelaphostrongylus</taxon>
    </lineage>
</organism>
<accession>A0AAD5RE91</accession>
<protein>
    <submittedName>
        <fullName evidence="2">Uncharacterized protein</fullName>
    </submittedName>
</protein>
<dbReference type="Proteomes" id="UP001196413">
    <property type="component" value="Unassembled WGS sequence"/>
</dbReference>
<keyword evidence="3" id="KW-1185">Reference proteome</keyword>
<evidence type="ECO:0000313" key="2">
    <source>
        <dbReference type="EMBL" id="KAJ1374694.1"/>
    </source>
</evidence>
<dbReference type="EMBL" id="JAHQIW010007481">
    <property type="protein sequence ID" value="KAJ1374694.1"/>
    <property type="molecule type" value="Genomic_DNA"/>
</dbReference>
<proteinExistence type="predicted"/>
<feature type="compositionally biased region" description="Low complexity" evidence="1">
    <location>
        <begin position="34"/>
        <end position="49"/>
    </location>
</feature>
<sequence length="84" mass="9214">MKTATTASTTSRRPPTNPRRTALLQPQPQPQPQPQQVRSRLLSAPSSADPPKKPRRTTITIRRRAASGSALNRVTAPVKNRPIV</sequence>
<feature type="compositionally biased region" description="Basic residues" evidence="1">
    <location>
        <begin position="53"/>
        <end position="65"/>
    </location>
</feature>
<gene>
    <name evidence="2" type="ORF">KIN20_037441</name>
</gene>
<feature type="compositionally biased region" description="Low complexity" evidence="1">
    <location>
        <begin position="1"/>
        <end position="26"/>
    </location>
</feature>